<dbReference type="PANTHER" id="PTHR34187">
    <property type="entry name" value="FGR18P"/>
    <property type="match status" value="1"/>
</dbReference>
<dbReference type="STRING" id="91626.A0A0C9M512"/>
<keyword evidence="4 6" id="KW-1133">Transmembrane helix</keyword>
<evidence type="ECO:0000256" key="5">
    <source>
        <dbReference type="ARBA" id="ARBA00023136"/>
    </source>
</evidence>
<protein>
    <submittedName>
        <fullName evidence="8">Nicotinamide riboside kinase</fullName>
    </submittedName>
</protein>
<organism evidence="8">
    <name type="scientific">Mucor ambiguus</name>
    <dbReference type="NCBI Taxonomy" id="91626"/>
    <lineage>
        <taxon>Eukaryota</taxon>
        <taxon>Fungi</taxon>
        <taxon>Fungi incertae sedis</taxon>
        <taxon>Mucoromycota</taxon>
        <taxon>Mucoromycotina</taxon>
        <taxon>Mucoromycetes</taxon>
        <taxon>Mucorales</taxon>
        <taxon>Mucorineae</taxon>
        <taxon>Mucoraceae</taxon>
        <taxon>Mucor</taxon>
    </lineage>
</organism>
<evidence type="ECO:0000259" key="7">
    <source>
        <dbReference type="PROSITE" id="PS50181"/>
    </source>
</evidence>
<evidence type="ECO:0000313" key="9">
    <source>
        <dbReference type="Proteomes" id="UP000053815"/>
    </source>
</evidence>
<dbReference type="PANTHER" id="PTHR34187:SF2">
    <property type="entry name" value="DUF202 DOMAIN-CONTAINING PROTEIN"/>
    <property type="match status" value="1"/>
</dbReference>
<keyword evidence="8" id="KW-0808">Transferase</keyword>
<dbReference type="SMART" id="SM00320">
    <property type="entry name" value="WD40"/>
    <property type="match status" value="3"/>
</dbReference>
<dbReference type="InterPro" id="IPR001810">
    <property type="entry name" value="F-box_dom"/>
</dbReference>
<dbReference type="Pfam" id="PF02656">
    <property type="entry name" value="DUF202"/>
    <property type="match status" value="1"/>
</dbReference>
<dbReference type="PROSITE" id="PS50181">
    <property type="entry name" value="FBOX"/>
    <property type="match status" value="1"/>
</dbReference>
<sequence length="1006" mass="114133">MSESRPLLATAQTRQVYLACPETLDPLYHKPTESNMRHRCPSFSQSIRSVGPDDVEYILPQRRKSQDSITETLHNFMDDIQEEQDDDDAVNAKTEPKRQPTDSVAYVQRLESFFDLFSSSLYLENTVAVARDHMANERTYLAWVRTSLSIISIGVAITQLFRLDKDMLKDPAMADDMFAIGKPLGMAFIVIGMSYMVFAFIRYFHSQVAMTKGYFPASRGIVIVASTATLTALLTVFITLALLLKKLLNKVVVINQDEFFKSDDQIPVDENTGLANWDSPAAVDFKSLNRAINNARKDPYSFLQKKDKPLQNNHHGSDLLSLKDFSDLTTELDALKDIIFVIVEGFLLFCDKEVCDNLDNKFFVRASKQILKTRRESRKGYVTLQGYWVDPPGYFDRIVWPQYILWNNHLLHDETRDPSIQVLDTDDTSSKDITNAAIETLVQGKKIDFVIKSFSKELVLKVFSFLSLKDLIQCAAVSLHWSRMANDEMLWKPLFIRRFRDPLYNEDNRSQFGYKQRTSVSRYNGSWKRKYRIHHNWLLGNCSIHDIVDHFSTPLAPDHLQFTHDIVFTAQEGTSTIDMWKYQKDTTTPHLIRQLQSIEQSDSTEITFMKLIGDGTDTKHLIAGYSNGGFTLWQVLAAEVIEVANYMAVPTTQIDKVLSIGMAFPMMILYTESGKVSVFRINTSVNCFELIHQLQSPMHWAPVSIDIHRYPSSQRELWKAVVCFGLSGGNYTTTVGIQEMLLSSDAILSSRHGFALNSEPVIPSGIVSSTSSNCGSSEKITAMTFSPPHLITAHANNTMKHYIVTDNKRSLEISFKQTLYGHTYRVDALAINASKRRLVSGDRSGIKIWDLTTLSGECQVTIENYANQSAMNELPDARINTLGFDEDKIVAVMSLCEGSLEGKSESIMSHHPQIRYDNMSTYLPGCVAKLLNWPNDDYHSLEVPVAVKTDDMQHQHQHSPMDTSKCLKCTVINKISQYTPQLHSSFRLTFKAQPNLELPLYHPSAN</sequence>
<evidence type="ECO:0000256" key="6">
    <source>
        <dbReference type="SAM" id="Phobius"/>
    </source>
</evidence>
<evidence type="ECO:0000256" key="4">
    <source>
        <dbReference type="ARBA" id="ARBA00022989"/>
    </source>
</evidence>
<comment type="subcellular location">
    <subcellularLocation>
        <location evidence="1">Cell membrane</location>
        <topology evidence="1">Multi-pass membrane protein</topology>
    </subcellularLocation>
</comment>
<keyword evidence="3 6" id="KW-0812">Transmembrane</keyword>
<dbReference type="InterPro" id="IPR015943">
    <property type="entry name" value="WD40/YVTN_repeat-like_dom_sf"/>
</dbReference>
<feature type="domain" description="F-box" evidence="7">
    <location>
        <begin position="448"/>
        <end position="494"/>
    </location>
</feature>
<evidence type="ECO:0000256" key="3">
    <source>
        <dbReference type="ARBA" id="ARBA00022692"/>
    </source>
</evidence>
<dbReference type="Gene3D" id="3.40.50.300">
    <property type="entry name" value="P-loop containing nucleotide triphosphate hydrolases"/>
    <property type="match status" value="1"/>
</dbReference>
<dbReference type="OrthoDB" id="3219396at2759"/>
<dbReference type="Pfam" id="PF25499">
    <property type="entry name" value="Beta-prop_pof12"/>
    <property type="match status" value="1"/>
</dbReference>
<dbReference type="Proteomes" id="UP000053815">
    <property type="component" value="Unassembled WGS sequence"/>
</dbReference>
<dbReference type="GO" id="GO:0016301">
    <property type="term" value="F:kinase activity"/>
    <property type="evidence" value="ECO:0007669"/>
    <property type="project" value="UniProtKB-KW"/>
</dbReference>
<dbReference type="Gene3D" id="1.20.1280.50">
    <property type="match status" value="1"/>
</dbReference>
<feature type="transmembrane region" description="Helical" evidence="6">
    <location>
        <begin position="140"/>
        <end position="163"/>
    </location>
</feature>
<dbReference type="AlphaFoldDB" id="A0A0C9M512"/>
<feature type="transmembrane region" description="Helical" evidence="6">
    <location>
        <begin position="221"/>
        <end position="244"/>
    </location>
</feature>
<dbReference type="EMBL" id="DF836297">
    <property type="protein sequence ID" value="GAN01474.1"/>
    <property type="molecule type" value="Genomic_DNA"/>
</dbReference>
<keyword evidence="9" id="KW-1185">Reference proteome</keyword>
<dbReference type="InterPro" id="IPR036047">
    <property type="entry name" value="F-box-like_dom_sf"/>
</dbReference>
<dbReference type="GO" id="GO:0005886">
    <property type="term" value="C:plasma membrane"/>
    <property type="evidence" value="ECO:0007669"/>
    <property type="project" value="UniProtKB-SubCell"/>
</dbReference>
<dbReference type="SUPFAM" id="SSF50978">
    <property type="entry name" value="WD40 repeat-like"/>
    <property type="match status" value="1"/>
</dbReference>
<evidence type="ECO:0000256" key="2">
    <source>
        <dbReference type="ARBA" id="ARBA00022475"/>
    </source>
</evidence>
<evidence type="ECO:0000313" key="8">
    <source>
        <dbReference type="EMBL" id="GAN01474.1"/>
    </source>
</evidence>
<gene>
    <name evidence="8" type="ORF">MAM1_0008d00907</name>
</gene>
<dbReference type="Gene3D" id="2.130.10.10">
    <property type="entry name" value="YVTN repeat-like/Quinoprotein amine dehydrogenase"/>
    <property type="match status" value="1"/>
</dbReference>
<dbReference type="InterPro" id="IPR027417">
    <property type="entry name" value="P-loop_NTPase"/>
</dbReference>
<proteinExistence type="predicted"/>
<dbReference type="SUPFAM" id="SSF81383">
    <property type="entry name" value="F-box domain"/>
    <property type="match status" value="1"/>
</dbReference>
<feature type="transmembrane region" description="Helical" evidence="6">
    <location>
        <begin position="183"/>
        <end position="201"/>
    </location>
</feature>
<dbReference type="InterPro" id="IPR036322">
    <property type="entry name" value="WD40_repeat_dom_sf"/>
</dbReference>
<accession>A0A0C9M512</accession>
<dbReference type="InterPro" id="IPR003807">
    <property type="entry name" value="DUF202"/>
</dbReference>
<keyword evidence="8" id="KW-0418">Kinase</keyword>
<keyword evidence="5 6" id="KW-0472">Membrane</keyword>
<dbReference type="SUPFAM" id="SSF52540">
    <property type="entry name" value="P-loop containing nucleoside triphosphate hydrolases"/>
    <property type="match status" value="1"/>
</dbReference>
<keyword evidence="2" id="KW-1003">Cell membrane</keyword>
<dbReference type="Pfam" id="PF12937">
    <property type="entry name" value="F-box-like"/>
    <property type="match status" value="1"/>
</dbReference>
<dbReference type="InterPro" id="IPR052053">
    <property type="entry name" value="IM_YidH-like"/>
</dbReference>
<evidence type="ECO:0000256" key="1">
    <source>
        <dbReference type="ARBA" id="ARBA00004651"/>
    </source>
</evidence>
<dbReference type="InterPro" id="IPR001680">
    <property type="entry name" value="WD40_rpt"/>
</dbReference>
<reference evidence="8" key="1">
    <citation type="submission" date="2014-09" db="EMBL/GenBank/DDBJ databases">
        <title>Draft genome sequence of an oleaginous Mucoromycotina fungus Mucor ambiguus NBRC6742.</title>
        <authorList>
            <person name="Takeda I."/>
            <person name="Yamane N."/>
            <person name="Morita T."/>
            <person name="Tamano K."/>
            <person name="Machida M."/>
            <person name="Baker S."/>
            <person name="Koike H."/>
        </authorList>
    </citation>
    <scope>NUCLEOTIDE SEQUENCE</scope>
    <source>
        <strain evidence="8">NBRC 6742</strain>
    </source>
</reference>
<name>A0A0C9M512_9FUNG</name>